<evidence type="ECO:0008006" key="3">
    <source>
        <dbReference type="Google" id="ProtNLM"/>
    </source>
</evidence>
<name>A0ABV4AMP3_9GAMM</name>
<proteinExistence type="predicted"/>
<dbReference type="EMBL" id="JBGBPY010000001">
    <property type="protein sequence ID" value="MEY2181235.1"/>
    <property type="molecule type" value="Genomic_DNA"/>
</dbReference>
<protein>
    <recommendedName>
        <fullName evidence="3">SipW-cognate class signal peptide</fullName>
    </recommendedName>
</protein>
<gene>
    <name evidence="1" type="ORF">AB7878_02300</name>
</gene>
<organism evidence="1 2">
    <name type="scientific">Rhodanobacter humi</name>
    <dbReference type="NCBI Taxonomy" id="1888173"/>
    <lineage>
        <taxon>Bacteria</taxon>
        <taxon>Pseudomonadati</taxon>
        <taxon>Pseudomonadota</taxon>
        <taxon>Gammaproteobacteria</taxon>
        <taxon>Lysobacterales</taxon>
        <taxon>Rhodanobacteraceae</taxon>
        <taxon>Rhodanobacter</taxon>
    </lineage>
</organism>
<comment type="caution">
    <text evidence="1">The sequence shown here is derived from an EMBL/GenBank/DDBJ whole genome shotgun (WGS) entry which is preliminary data.</text>
</comment>
<keyword evidence="2" id="KW-1185">Reference proteome</keyword>
<evidence type="ECO:0000313" key="1">
    <source>
        <dbReference type="EMBL" id="MEY2181235.1"/>
    </source>
</evidence>
<dbReference type="Proteomes" id="UP001562159">
    <property type="component" value="Unassembled WGS sequence"/>
</dbReference>
<reference evidence="1 2" key="1">
    <citation type="submission" date="2024-07" db="EMBL/GenBank/DDBJ databases">
        <title>Molecular mechanisms and environmental adaptations of flagellar loss and biofilm growth of Rhodanobacter under environmental stress.</title>
        <authorList>
            <person name="Chen M."/>
        </authorList>
    </citation>
    <scope>NUCLEOTIDE SEQUENCE [LARGE SCALE GENOMIC DNA]</scope>
    <source>
        <strain evidence="1 2">RS22</strain>
    </source>
</reference>
<evidence type="ECO:0000313" key="2">
    <source>
        <dbReference type="Proteomes" id="UP001562159"/>
    </source>
</evidence>
<sequence>MNNKNKKSNGFALTPVLLAVALGSVLTAGTMVYFHNVNHQSDLTKDADLIVHKANLTSAISGTATFSGDTFNDGSTSNGVVTVKTDDKTCSQLKAKLAPMGSVSCASGGSLLFKSNGVKSAFASIRQPELVAGASDSVTSAPVSVGLKGSVSLASVEKAPTMGSTTSTFQSHGTAPLGLGSLSGTNGGSVSTSVNWGFSTPQIPTVATGNATVTPPPPAYPVPSSPKVLYSMWGVNVVVSPDANAASYQMGITCGINPPASVFNATVQNVPASGLYSSVITENLPTMNTGYYFLPIGTAYTVIGGMANTGGSTQVANMTKALPQSTCQIPNSFGVWNVQVKVRACNVSGQCSAWSPDFGQFCNFNRC</sequence>
<accession>A0ABV4AMP3</accession>